<evidence type="ECO:0000313" key="12">
    <source>
        <dbReference type="Proteomes" id="UP001596138"/>
    </source>
</evidence>
<feature type="transmembrane region" description="Helical" evidence="9">
    <location>
        <begin position="82"/>
        <end position="99"/>
    </location>
</feature>
<dbReference type="PANTHER" id="PTHR24421:SF10">
    <property type="entry name" value="NITRATE_NITRITE SENSOR PROTEIN NARQ"/>
    <property type="match status" value="1"/>
</dbReference>
<evidence type="ECO:0000256" key="3">
    <source>
        <dbReference type="ARBA" id="ARBA00022553"/>
    </source>
</evidence>
<keyword evidence="4" id="KW-0808">Transferase</keyword>
<evidence type="ECO:0000256" key="8">
    <source>
        <dbReference type="ARBA" id="ARBA00023012"/>
    </source>
</evidence>
<dbReference type="GO" id="GO:0016301">
    <property type="term" value="F:kinase activity"/>
    <property type="evidence" value="ECO:0007669"/>
    <property type="project" value="UniProtKB-KW"/>
</dbReference>
<dbReference type="InterPro" id="IPR011712">
    <property type="entry name" value="Sig_transdc_His_kin_sub3_dim/P"/>
</dbReference>
<reference evidence="12" key="1">
    <citation type="journal article" date="2019" name="Int. J. Syst. Evol. Microbiol.">
        <title>The Global Catalogue of Microorganisms (GCM) 10K type strain sequencing project: providing services to taxonomists for standard genome sequencing and annotation.</title>
        <authorList>
            <consortium name="The Broad Institute Genomics Platform"/>
            <consortium name="The Broad Institute Genome Sequencing Center for Infectious Disease"/>
            <person name="Wu L."/>
            <person name="Ma J."/>
        </authorList>
    </citation>
    <scope>NUCLEOTIDE SEQUENCE [LARGE SCALE GENOMIC DNA]</scope>
    <source>
        <strain evidence="12">CGMCC 4.7317</strain>
    </source>
</reference>
<keyword evidence="6 11" id="KW-0418">Kinase</keyword>
<keyword evidence="5" id="KW-0547">Nucleotide-binding</keyword>
<evidence type="ECO:0000256" key="6">
    <source>
        <dbReference type="ARBA" id="ARBA00022777"/>
    </source>
</evidence>
<evidence type="ECO:0000256" key="4">
    <source>
        <dbReference type="ARBA" id="ARBA00022679"/>
    </source>
</evidence>
<feature type="transmembrane region" description="Helical" evidence="9">
    <location>
        <begin position="59"/>
        <end position="76"/>
    </location>
</feature>
<dbReference type="PANTHER" id="PTHR24421">
    <property type="entry name" value="NITRATE/NITRITE SENSOR PROTEIN NARX-RELATED"/>
    <property type="match status" value="1"/>
</dbReference>
<dbReference type="Gene3D" id="3.30.565.10">
    <property type="entry name" value="Histidine kinase-like ATPase, C-terminal domain"/>
    <property type="match status" value="1"/>
</dbReference>
<evidence type="ECO:0000259" key="10">
    <source>
        <dbReference type="Pfam" id="PF07730"/>
    </source>
</evidence>
<keyword evidence="9" id="KW-0472">Membrane</keyword>
<evidence type="ECO:0000256" key="2">
    <source>
        <dbReference type="ARBA" id="ARBA00012438"/>
    </source>
</evidence>
<dbReference type="EC" id="2.7.13.3" evidence="2"/>
<comment type="caution">
    <text evidence="11">The sequence shown here is derived from an EMBL/GenBank/DDBJ whole genome shotgun (WGS) entry which is preliminary data.</text>
</comment>
<gene>
    <name evidence="11" type="ORF">ACFQGU_00735</name>
</gene>
<comment type="catalytic activity">
    <reaction evidence="1">
        <text>ATP + protein L-histidine = ADP + protein N-phospho-L-histidine.</text>
        <dbReference type="EC" id="2.7.13.3"/>
    </reaction>
</comment>
<dbReference type="RefSeq" id="WP_386763433.1">
    <property type="nucleotide sequence ID" value="NZ_JBHSTI010000002.1"/>
</dbReference>
<name>A0ABW1SVF5_9ACTN</name>
<protein>
    <recommendedName>
        <fullName evidence="2">histidine kinase</fullName>
        <ecNumber evidence="2">2.7.13.3</ecNumber>
    </recommendedName>
</protein>
<dbReference type="Proteomes" id="UP001596138">
    <property type="component" value="Unassembled WGS sequence"/>
</dbReference>
<dbReference type="InterPro" id="IPR036890">
    <property type="entry name" value="HATPase_C_sf"/>
</dbReference>
<evidence type="ECO:0000256" key="9">
    <source>
        <dbReference type="SAM" id="Phobius"/>
    </source>
</evidence>
<sequence length="372" mass="38022">MSRGGHRRVLVQDVVLAGAFTLAAQLELTAQSSVVEGPLLWQRSAFLLITSSLAARRRAPITAVAVASTGFALQAAVGDAPVASGFLALLVLLASLGFYASPGRGASGVALLLAAGAVPAVLSGMAVGDLLVNAVVIIGTWAGAFLIHRSIERRLEAELGRERAAREAVLSERARIARDLHDSVAHAITVMTLQAGGARRRSSDPVVQDALLVVEGAGRQALTDMNRFLEVLGSDVEALGEAPGLDDVPDIVDVTRAAGADVEVSISGQVDRVPASVGATGYRVVQEALTNALKHASPGPMRVRVVAGSDALDVLVVSPAALAGPRAGANGGGRGLRGLRGRVAVFGGSLAAGAEGDVWQVAARIPYEDMPS</sequence>
<evidence type="ECO:0000256" key="7">
    <source>
        <dbReference type="ARBA" id="ARBA00022840"/>
    </source>
</evidence>
<keyword evidence="8" id="KW-0902">Two-component regulatory system</keyword>
<evidence type="ECO:0000256" key="5">
    <source>
        <dbReference type="ARBA" id="ARBA00022741"/>
    </source>
</evidence>
<keyword evidence="3" id="KW-0597">Phosphoprotein</keyword>
<dbReference type="EMBL" id="JBHSTI010000002">
    <property type="protein sequence ID" value="MFC6236387.1"/>
    <property type="molecule type" value="Genomic_DNA"/>
</dbReference>
<evidence type="ECO:0000256" key="1">
    <source>
        <dbReference type="ARBA" id="ARBA00000085"/>
    </source>
</evidence>
<feature type="domain" description="Signal transduction histidine kinase subgroup 3 dimerisation and phosphoacceptor" evidence="10">
    <location>
        <begin position="172"/>
        <end position="233"/>
    </location>
</feature>
<organism evidence="11 12">
    <name type="scientific">Longivirga aurantiaca</name>
    <dbReference type="NCBI Taxonomy" id="1837743"/>
    <lineage>
        <taxon>Bacteria</taxon>
        <taxon>Bacillati</taxon>
        <taxon>Actinomycetota</taxon>
        <taxon>Actinomycetes</taxon>
        <taxon>Sporichthyales</taxon>
        <taxon>Sporichthyaceae</taxon>
        <taxon>Longivirga</taxon>
    </lineage>
</organism>
<keyword evidence="7" id="KW-0067">ATP-binding</keyword>
<feature type="transmembrane region" description="Helical" evidence="9">
    <location>
        <begin position="106"/>
        <end position="124"/>
    </location>
</feature>
<dbReference type="SUPFAM" id="SSF55874">
    <property type="entry name" value="ATPase domain of HSP90 chaperone/DNA topoisomerase II/histidine kinase"/>
    <property type="match status" value="1"/>
</dbReference>
<dbReference type="Gene3D" id="1.20.5.1930">
    <property type="match status" value="1"/>
</dbReference>
<keyword evidence="9" id="KW-0812">Transmembrane</keyword>
<keyword evidence="9" id="KW-1133">Transmembrane helix</keyword>
<accession>A0ABW1SVF5</accession>
<dbReference type="Pfam" id="PF07730">
    <property type="entry name" value="HisKA_3"/>
    <property type="match status" value="1"/>
</dbReference>
<proteinExistence type="predicted"/>
<dbReference type="InterPro" id="IPR050482">
    <property type="entry name" value="Sensor_HK_TwoCompSys"/>
</dbReference>
<evidence type="ECO:0000313" key="11">
    <source>
        <dbReference type="EMBL" id="MFC6236387.1"/>
    </source>
</evidence>
<keyword evidence="12" id="KW-1185">Reference proteome</keyword>